<evidence type="ECO:0000313" key="3">
    <source>
        <dbReference type="Proteomes" id="UP000812672"/>
    </source>
</evidence>
<name>A0ABS6GQB3_9BACI</name>
<dbReference type="EMBL" id="JAHLZF010000013">
    <property type="protein sequence ID" value="MBU6081283.1"/>
    <property type="molecule type" value="Genomic_DNA"/>
</dbReference>
<organism evidence="2 3">
    <name type="scientific">Allobacillus halotolerans</name>
    <dbReference type="NCBI Taxonomy" id="570278"/>
    <lineage>
        <taxon>Bacteria</taxon>
        <taxon>Bacillati</taxon>
        <taxon>Bacillota</taxon>
        <taxon>Bacilli</taxon>
        <taxon>Bacillales</taxon>
        <taxon>Bacillaceae</taxon>
        <taxon>Allobacillus</taxon>
    </lineage>
</organism>
<accession>A0ABS6GQB3</accession>
<feature type="domain" description="SnoaL-like" evidence="1">
    <location>
        <begin position="25"/>
        <end position="107"/>
    </location>
</feature>
<evidence type="ECO:0000313" key="2">
    <source>
        <dbReference type="EMBL" id="MBU6081283.1"/>
    </source>
</evidence>
<dbReference type="Proteomes" id="UP000812672">
    <property type="component" value="Unassembled WGS sequence"/>
</dbReference>
<reference evidence="2 3" key="1">
    <citation type="journal article" date="2011" name="Int. J. Syst. Evol. Microbiol.">
        <title>Allobacillus halotolerans gen. nov., sp. nov. isolated from shrimp paste.</title>
        <authorList>
            <person name="Sheu S.Y."/>
            <person name="Arun A.B."/>
            <person name="Jiang S.R."/>
            <person name="Young C.C."/>
            <person name="Chen W.M."/>
        </authorList>
    </citation>
    <scope>NUCLEOTIDE SEQUENCE [LARGE SCALE GENOMIC DNA]</scope>
    <source>
        <strain evidence="2 3">LMG 24826</strain>
    </source>
</reference>
<protein>
    <submittedName>
        <fullName evidence="2">Nuclear transport factor 2 family protein</fullName>
    </submittedName>
</protein>
<dbReference type="Pfam" id="PF12680">
    <property type="entry name" value="SnoaL_2"/>
    <property type="match status" value="1"/>
</dbReference>
<comment type="caution">
    <text evidence="2">The sequence shown here is derived from an EMBL/GenBank/DDBJ whole genome shotgun (WGS) entry which is preliminary data.</text>
</comment>
<evidence type="ECO:0000259" key="1">
    <source>
        <dbReference type="Pfam" id="PF12680"/>
    </source>
</evidence>
<dbReference type="RefSeq" id="WP_216687493.1">
    <property type="nucleotide sequence ID" value="NZ_CAUPKR010000011.1"/>
</dbReference>
<sequence length="126" mass="14299">MNNMESNKEQAVSFLKLVSSGLVEEAYSKYVSPEFRHHNPYFPGNIEALKEGMEDSAVKSPDKILQVHQAIEENNLVMVHSHIKQSPEDIGSAVVHIFRFEKEQIVELWDVGQAVPEDSQNENGMF</sequence>
<proteinExistence type="predicted"/>
<dbReference type="InterPro" id="IPR037401">
    <property type="entry name" value="SnoaL-like"/>
</dbReference>
<keyword evidence="3" id="KW-1185">Reference proteome</keyword>
<gene>
    <name evidence="2" type="ORF">KQ486_09700</name>
</gene>